<reference evidence="1" key="1">
    <citation type="submission" date="2020-05" db="EMBL/GenBank/DDBJ databases">
        <authorList>
            <person name="Chiriac C."/>
            <person name="Salcher M."/>
            <person name="Ghai R."/>
            <person name="Kavagutti S V."/>
        </authorList>
    </citation>
    <scope>NUCLEOTIDE SEQUENCE</scope>
</reference>
<proteinExistence type="predicted"/>
<name>A0A6J7XF74_9CAUD</name>
<organism evidence="1">
    <name type="scientific">uncultured Caudovirales phage</name>
    <dbReference type="NCBI Taxonomy" id="2100421"/>
    <lineage>
        <taxon>Viruses</taxon>
        <taxon>Duplodnaviria</taxon>
        <taxon>Heunggongvirae</taxon>
        <taxon>Uroviricota</taxon>
        <taxon>Caudoviricetes</taxon>
        <taxon>Peduoviridae</taxon>
        <taxon>Maltschvirus</taxon>
        <taxon>Maltschvirus maltsch</taxon>
    </lineage>
</organism>
<gene>
    <name evidence="1" type="ORF">UFOVP760_261</name>
</gene>
<sequence length="73" mass="9067">MKNKNEEWYRNTNRHEKVEFLKETAGPWFDEHFIQELVTWMGEDNFNEFFKNQVVRYWEIKPEPELIAEMIGE</sequence>
<protein>
    <submittedName>
        <fullName evidence="1">Uncharacterized protein</fullName>
    </submittedName>
</protein>
<evidence type="ECO:0000313" key="1">
    <source>
        <dbReference type="EMBL" id="CAB5226487.1"/>
    </source>
</evidence>
<dbReference type="EMBL" id="LR798360">
    <property type="protein sequence ID" value="CAB5226487.1"/>
    <property type="molecule type" value="Genomic_DNA"/>
</dbReference>
<accession>A0A6J7XF74</accession>